<protein>
    <submittedName>
        <fullName evidence="3">Uncharacterized protein</fullName>
    </submittedName>
</protein>
<evidence type="ECO:0000313" key="3">
    <source>
        <dbReference type="EMBL" id="KFA69061.1"/>
    </source>
</evidence>
<dbReference type="GO" id="GO:0003824">
    <property type="term" value="F:catalytic activity"/>
    <property type="evidence" value="ECO:0007669"/>
    <property type="project" value="InterPro"/>
</dbReference>
<dbReference type="Gene3D" id="3.40.50.1580">
    <property type="entry name" value="Nucleoside phosphorylase domain"/>
    <property type="match status" value="1"/>
</dbReference>
<feature type="domain" description="DUF7580" evidence="2">
    <location>
        <begin position="33"/>
        <end position="364"/>
    </location>
</feature>
<dbReference type="Pfam" id="PF24476">
    <property type="entry name" value="DUF7580"/>
    <property type="match status" value="1"/>
</dbReference>
<dbReference type="InterPro" id="IPR056002">
    <property type="entry name" value="DUF7580"/>
</dbReference>
<organism evidence="3 4">
    <name type="scientific">Stachybotrys chlorohalonatus (strain IBT 40285)</name>
    <dbReference type="NCBI Taxonomy" id="1283841"/>
    <lineage>
        <taxon>Eukaryota</taxon>
        <taxon>Fungi</taxon>
        <taxon>Dikarya</taxon>
        <taxon>Ascomycota</taxon>
        <taxon>Pezizomycotina</taxon>
        <taxon>Sordariomycetes</taxon>
        <taxon>Hypocreomycetidae</taxon>
        <taxon>Hypocreales</taxon>
        <taxon>Stachybotryaceae</taxon>
        <taxon>Stachybotrys</taxon>
    </lineage>
</organism>
<dbReference type="AlphaFoldDB" id="A0A084QYM6"/>
<evidence type="ECO:0000259" key="1">
    <source>
        <dbReference type="Pfam" id="PF01048"/>
    </source>
</evidence>
<dbReference type="InParanoid" id="A0A084QYM6"/>
<gene>
    <name evidence="3" type="ORF">S40285_05470</name>
</gene>
<feature type="domain" description="Nucleoside phosphorylase" evidence="1">
    <location>
        <begin position="432"/>
        <end position="725"/>
    </location>
</feature>
<evidence type="ECO:0000259" key="2">
    <source>
        <dbReference type="Pfam" id="PF24476"/>
    </source>
</evidence>
<keyword evidence="4" id="KW-1185">Reference proteome</keyword>
<proteinExistence type="predicted"/>
<dbReference type="OrthoDB" id="1658288at2759"/>
<dbReference type="Proteomes" id="UP000028524">
    <property type="component" value="Unassembled WGS sequence"/>
</dbReference>
<dbReference type="GO" id="GO:0009116">
    <property type="term" value="P:nucleoside metabolic process"/>
    <property type="evidence" value="ECO:0007669"/>
    <property type="project" value="InterPro"/>
</dbReference>
<dbReference type="HOGENOM" id="CLU_012073_1_0_1"/>
<dbReference type="InterPro" id="IPR035994">
    <property type="entry name" value="Nucleoside_phosphorylase_sf"/>
</dbReference>
<dbReference type="InterPro" id="IPR000845">
    <property type="entry name" value="Nucleoside_phosphorylase_d"/>
</dbReference>
<accession>A0A084QYM6</accession>
<dbReference type="STRING" id="1283841.A0A084QYM6"/>
<dbReference type="PANTHER" id="PTHR46082:SF6">
    <property type="entry name" value="AAA+ ATPASE DOMAIN-CONTAINING PROTEIN-RELATED"/>
    <property type="match status" value="1"/>
</dbReference>
<dbReference type="InterPro" id="IPR053137">
    <property type="entry name" value="NLR-like"/>
</dbReference>
<dbReference type="SUPFAM" id="SSF53167">
    <property type="entry name" value="Purine and uridine phosphorylases"/>
    <property type="match status" value="1"/>
</dbReference>
<dbReference type="EMBL" id="KL659619">
    <property type="protein sequence ID" value="KFA69061.1"/>
    <property type="molecule type" value="Genomic_DNA"/>
</dbReference>
<evidence type="ECO:0000313" key="4">
    <source>
        <dbReference type="Proteomes" id="UP000028524"/>
    </source>
</evidence>
<reference evidence="3 4" key="1">
    <citation type="journal article" date="2014" name="BMC Genomics">
        <title>Comparative genome sequencing reveals chemotype-specific gene clusters in the toxigenic black mold Stachybotrys.</title>
        <authorList>
            <person name="Semeiks J."/>
            <person name="Borek D."/>
            <person name="Otwinowski Z."/>
            <person name="Grishin N.V."/>
        </authorList>
    </citation>
    <scope>NUCLEOTIDE SEQUENCE [LARGE SCALE GENOMIC DNA]</scope>
    <source>
        <strain evidence="3 4">IBT 40285</strain>
    </source>
</reference>
<dbReference type="Pfam" id="PF01048">
    <property type="entry name" value="PNP_UDP_1"/>
    <property type="match status" value="1"/>
</dbReference>
<sequence length="736" mass="83108">MITQDSSETPFKRPEPEDYSRIPKELLPVIHEYSKCKSCDQAEAAHGNSQWHPTRLFLTTAKSNNDGFVRFDLLTSSGDFNSWQDICISMSEFLGRPVRSEIPEGRFRESSNHLVPVTTERLESFCRIVQEDYGFRVHLTLQQGSFFRAPGPNHDPSFEHPVTKGYGLSLARVLNQYELNMQEKISLAYSVALAYWQFYDTELMHCAWTSCKIWFMPHSDPLSDQTRLPLKAYIALQPDVTKCEEAALDFVAAPLIHKSPRIQALAILLLEIGLAESIPWVAEDNWVKSQNLLWIKARKGHLPKLKKSKWDSSICKDVFIRVVDKCLNFENLTGQTTSSASAEGRIIRRRTLFEEVIAPLEKLDRRFSQHTKRGAPRYLCLKQPLQPALTSRFPAHNTEPLCTNMREPTNDRKDLDQLEDEKPIPSRHAFEIVIICALRVEVNAVLCAFDHRWNKRVAGISGDINSYTAGMIGSHNVILIHMDGPGKVNAATVATDCSRSFPNVELALVVGVCGAVPIAHESQEEIILGDIVLSDGIVQYDFGRRHPSGFVPKDRSIDAPGRKRKRIRGFINQLSSRTWRTGLEQQTSCHLRQIQKELGSTADYPGVTEDRLFDAMYEHRDMGRTCMDAGCRGTRIRRLRHSEGLLQPAIHFGSIASGDTVMRCGKNRDEVARPRNILGFEMEGAGIWDSMPCVVIKGACDYADSHKTKEWQPYAAATAAACMKACLGHWQPRCEE</sequence>
<dbReference type="OMA" id="HINHSAN"/>
<name>A0A084QYM6_STAC4</name>
<dbReference type="PANTHER" id="PTHR46082">
    <property type="entry name" value="ATP/GTP-BINDING PROTEIN-RELATED"/>
    <property type="match status" value="1"/>
</dbReference>